<dbReference type="Pfam" id="PF12695">
    <property type="entry name" value="Abhydrolase_5"/>
    <property type="match status" value="1"/>
</dbReference>
<feature type="transmembrane region" description="Helical" evidence="1">
    <location>
        <begin position="54"/>
        <end position="74"/>
    </location>
</feature>
<feature type="transmembrane region" description="Helical" evidence="1">
    <location>
        <begin position="86"/>
        <end position="105"/>
    </location>
</feature>
<evidence type="ECO:0000313" key="4">
    <source>
        <dbReference type="Proteomes" id="UP001164965"/>
    </source>
</evidence>
<dbReference type="Proteomes" id="UP001164965">
    <property type="component" value="Chromosome"/>
</dbReference>
<dbReference type="SUPFAM" id="SSF53474">
    <property type="entry name" value="alpha/beta-Hydrolases"/>
    <property type="match status" value="1"/>
</dbReference>
<keyword evidence="3" id="KW-0378">Hydrolase</keyword>
<evidence type="ECO:0000259" key="2">
    <source>
        <dbReference type="Pfam" id="PF12695"/>
    </source>
</evidence>
<dbReference type="GO" id="GO:0016787">
    <property type="term" value="F:hydrolase activity"/>
    <property type="evidence" value="ECO:0007669"/>
    <property type="project" value="UniProtKB-KW"/>
</dbReference>
<evidence type="ECO:0000256" key="1">
    <source>
        <dbReference type="SAM" id="Phobius"/>
    </source>
</evidence>
<organism evidence="3 4">
    <name type="scientific">Rhodococcus antarcticus</name>
    <dbReference type="NCBI Taxonomy" id="2987751"/>
    <lineage>
        <taxon>Bacteria</taxon>
        <taxon>Bacillati</taxon>
        <taxon>Actinomycetota</taxon>
        <taxon>Actinomycetes</taxon>
        <taxon>Mycobacteriales</taxon>
        <taxon>Nocardiaceae</taxon>
        <taxon>Rhodococcus</taxon>
    </lineage>
</organism>
<sequence length="328" mass="34207">MTENPVDATSSPAPAPPDPSWVTWGVRVVAAAGVLVVAWACVTGWGAIVHGHPLYAVLLLATLIGSAFIGRRTLHPRATRTGWRRAIRIVLVVASVGWVGLMVWLRPFTAVEPALAAMSSDAKVTVAEYPTQIVMSPTGSASDTGVFFQPGAKVDARAYAAVLRPLAEAGFTVIIPKQPLGIAFLSITTFDATKPAYPAITRWVVGGHSLGGSIAAMQANSGDHDPTAPVVGLLLYASYPISDLSTSLSAKVLSVSATNDGLATPDKVEASRPMLPAGSTFTPIDGSVHAFFGDYGPQPGDGTPAISHDDARTQISRDSVDFVRTLSK</sequence>
<evidence type="ECO:0000313" key="3">
    <source>
        <dbReference type="EMBL" id="UZJ23663.1"/>
    </source>
</evidence>
<name>A0ABY6NXK9_9NOCA</name>
<dbReference type="RefSeq" id="WP_265381771.1">
    <property type="nucleotide sequence ID" value="NZ_CP110615.1"/>
</dbReference>
<proteinExistence type="predicted"/>
<gene>
    <name evidence="3" type="ORF">RHODO2019_10610</name>
</gene>
<dbReference type="InterPro" id="IPR029059">
    <property type="entry name" value="AB_hydrolase_5"/>
</dbReference>
<dbReference type="InterPro" id="IPR029058">
    <property type="entry name" value="AB_hydrolase_fold"/>
</dbReference>
<keyword evidence="4" id="KW-1185">Reference proteome</keyword>
<protein>
    <submittedName>
        <fullName evidence="3">Alpha/beta hydrolase</fullName>
    </submittedName>
</protein>
<keyword evidence="1" id="KW-1133">Transmembrane helix</keyword>
<feature type="transmembrane region" description="Helical" evidence="1">
    <location>
        <begin position="28"/>
        <end position="48"/>
    </location>
</feature>
<keyword evidence="1" id="KW-0472">Membrane</keyword>
<dbReference type="EMBL" id="CP110615">
    <property type="protein sequence ID" value="UZJ23663.1"/>
    <property type="molecule type" value="Genomic_DNA"/>
</dbReference>
<feature type="domain" description="Alpha/beta hydrolase fold-5" evidence="2">
    <location>
        <begin position="146"/>
        <end position="310"/>
    </location>
</feature>
<dbReference type="Gene3D" id="3.40.50.1820">
    <property type="entry name" value="alpha/beta hydrolase"/>
    <property type="match status" value="1"/>
</dbReference>
<accession>A0ABY6NXK9</accession>
<keyword evidence="1" id="KW-0812">Transmembrane</keyword>
<reference evidence="3" key="1">
    <citation type="submission" date="2022-10" db="EMBL/GenBank/DDBJ databases">
        <title>Rhodococcus sp.75.</title>
        <authorList>
            <person name="Sun M."/>
        </authorList>
    </citation>
    <scope>NUCLEOTIDE SEQUENCE</scope>
    <source>
        <strain evidence="3">75</strain>
    </source>
</reference>